<dbReference type="InterPro" id="IPR002491">
    <property type="entry name" value="ABC_transptr_periplasmic_BD"/>
</dbReference>
<dbReference type="GO" id="GO:1901678">
    <property type="term" value="P:iron coordination entity transport"/>
    <property type="evidence" value="ECO:0007669"/>
    <property type="project" value="UniProtKB-ARBA"/>
</dbReference>
<evidence type="ECO:0000256" key="4">
    <source>
        <dbReference type="ARBA" id="ARBA00022729"/>
    </source>
</evidence>
<evidence type="ECO:0000256" key="5">
    <source>
        <dbReference type="SAM" id="Coils"/>
    </source>
</evidence>
<dbReference type="SUPFAM" id="SSF53807">
    <property type="entry name" value="Helical backbone' metal receptor"/>
    <property type="match status" value="1"/>
</dbReference>
<dbReference type="GO" id="GO:0030288">
    <property type="term" value="C:outer membrane-bounded periplasmic space"/>
    <property type="evidence" value="ECO:0007669"/>
    <property type="project" value="TreeGrafter"/>
</dbReference>
<dbReference type="Gene3D" id="3.40.50.1980">
    <property type="entry name" value="Nitrogenase molybdenum iron protein domain"/>
    <property type="match status" value="2"/>
</dbReference>
<evidence type="ECO:0000313" key="9">
    <source>
        <dbReference type="Proteomes" id="UP000269226"/>
    </source>
</evidence>
<reference evidence="8 9" key="1">
    <citation type="submission" date="2018-01" db="EMBL/GenBank/DDBJ databases">
        <title>Whole genome sequence of Melissococcus plutonius DAT561.</title>
        <authorList>
            <person name="Okumura K."/>
            <person name="Takamatsu D."/>
            <person name="Okura M."/>
        </authorList>
    </citation>
    <scope>NUCLEOTIDE SEQUENCE [LARGE SCALE GENOMIC DNA]</scope>
    <source>
        <strain evidence="8 9">DAT561</strain>
    </source>
</reference>
<evidence type="ECO:0000259" key="7">
    <source>
        <dbReference type="PROSITE" id="PS50983"/>
    </source>
</evidence>
<evidence type="ECO:0000256" key="6">
    <source>
        <dbReference type="SAM" id="SignalP"/>
    </source>
</evidence>
<dbReference type="PROSITE" id="PS51257">
    <property type="entry name" value="PROKAR_LIPOPROTEIN"/>
    <property type="match status" value="1"/>
</dbReference>
<comment type="subcellular location">
    <subcellularLocation>
        <location evidence="1">Cell envelope</location>
    </subcellularLocation>
</comment>
<protein>
    <submittedName>
        <fullName evidence="8">Iron compound ABC uptake transporter substrate-binding protein</fullName>
    </submittedName>
</protein>
<evidence type="ECO:0000313" key="8">
    <source>
        <dbReference type="EMBL" id="BBC61653.1"/>
    </source>
</evidence>
<dbReference type="PANTHER" id="PTHR30532">
    <property type="entry name" value="IRON III DICITRATE-BINDING PERIPLASMIC PROTEIN"/>
    <property type="match status" value="1"/>
</dbReference>
<evidence type="ECO:0000256" key="2">
    <source>
        <dbReference type="ARBA" id="ARBA00008814"/>
    </source>
</evidence>
<keyword evidence="4 6" id="KW-0732">Signal</keyword>
<accession>A0A2Z5Y4I9</accession>
<dbReference type="Pfam" id="PF01497">
    <property type="entry name" value="Peripla_BP_2"/>
    <property type="match status" value="1"/>
</dbReference>
<dbReference type="EMBL" id="AP018492">
    <property type="protein sequence ID" value="BBC61653.1"/>
    <property type="molecule type" value="Genomic_DNA"/>
</dbReference>
<sequence>MKKKLLVGIVLSMVGVFVLGACSNGGKKLDNVNETKKASTAVDKKKENQTIEVIDGEGKKVEVPSKPKRVVVFDNGSLDTIDALSVGDRVVGVPAKSIPNYLSNYRKVSSAGGIKEPDLEKVNQLKPDLIIISGRQEDYKEKMEQIAPTLYMSVDDTDTWRSTKHNIETVGKIFDKEKEARTKVKDLEKEVTDLKTKASQLDQKALTVIVNEGQLSTFGKKSRFDVIYDTFGFKEADEKIKPSIHGQSVSYEYVLEKNPDFLFVVDRTKAIGGDDSHNNVAENELVKKTEAGKHNKVISLRPDVWYLSGGGLESLHLMVEDAKKALD</sequence>
<feature type="signal peptide" evidence="6">
    <location>
        <begin position="1"/>
        <end position="20"/>
    </location>
</feature>
<dbReference type="AlphaFoldDB" id="A0A2Z5Y4I9"/>
<dbReference type="RefSeq" id="WP_015695452.1">
    <property type="nucleotide sequence ID" value="NZ_AP018492.1"/>
</dbReference>
<proteinExistence type="inferred from homology"/>
<dbReference type="InterPro" id="IPR051313">
    <property type="entry name" value="Bact_iron-sidero_bind"/>
</dbReference>
<name>A0A2Z5Y4I9_9ENTE</name>
<feature type="coiled-coil region" evidence="5">
    <location>
        <begin position="177"/>
        <end position="204"/>
    </location>
</feature>
<dbReference type="GeneID" id="57044088"/>
<dbReference type="InterPro" id="IPR033870">
    <property type="entry name" value="FatB"/>
</dbReference>
<keyword evidence="3" id="KW-0813">Transport</keyword>
<dbReference type="Proteomes" id="UP000269226">
    <property type="component" value="Chromosome"/>
</dbReference>
<comment type="similarity">
    <text evidence="2">Belongs to the bacterial solute-binding protein 8 family.</text>
</comment>
<feature type="chain" id="PRO_5039364816" evidence="6">
    <location>
        <begin position="21"/>
        <end position="327"/>
    </location>
</feature>
<evidence type="ECO:0000256" key="1">
    <source>
        <dbReference type="ARBA" id="ARBA00004196"/>
    </source>
</evidence>
<dbReference type="CDD" id="cd01140">
    <property type="entry name" value="FatB"/>
    <property type="match status" value="1"/>
</dbReference>
<gene>
    <name evidence="8" type="ORF">DAT561_1559</name>
</gene>
<dbReference type="PROSITE" id="PS50983">
    <property type="entry name" value="FE_B12_PBP"/>
    <property type="match status" value="1"/>
</dbReference>
<keyword evidence="5" id="KW-0175">Coiled coil</keyword>
<dbReference type="PANTHER" id="PTHR30532:SF28">
    <property type="entry name" value="PETROBACTIN-BINDING PROTEIN YCLQ"/>
    <property type="match status" value="1"/>
</dbReference>
<organism evidence="8 9">
    <name type="scientific">Melissococcus plutonius</name>
    <dbReference type="NCBI Taxonomy" id="33970"/>
    <lineage>
        <taxon>Bacteria</taxon>
        <taxon>Bacillati</taxon>
        <taxon>Bacillota</taxon>
        <taxon>Bacilli</taxon>
        <taxon>Lactobacillales</taxon>
        <taxon>Enterococcaceae</taxon>
        <taxon>Melissococcus</taxon>
    </lineage>
</organism>
<feature type="domain" description="Fe/B12 periplasmic-binding" evidence="7">
    <location>
        <begin position="69"/>
        <end position="327"/>
    </location>
</feature>
<evidence type="ECO:0000256" key="3">
    <source>
        <dbReference type="ARBA" id="ARBA00022448"/>
    </source>
</evidence>